<proteinExistence type="predicted"/>
<dbReference type="EMBL" id="ANOH01000243">
    <property type="protein sequence ID" value="EMI54949.1"/>
    <property type="molecule type" value="Genomic_DNA"/>
</dbReference>
<dbReference type="Gene3D" id="3.90.220.20">
    <property type="entry name" value="DNA methylase specificity domains"/>
    <property type="match status" value="2"/>
</dbReference>
<comment type="caution">
    <text evidence="3">The sequence shown here is derived from an EMBL/GenBank/DDBJ whole genome shotgun (WGS) entry which is preliminary data.</text>
</comment>
<gene>
    <name evidence="3" type="ORF">RSSM_03615</name>
</gene>
<keyword evidence="2" id="KW-0238">DNA-binding</keyword>
<keyword evidence="4" id="KW-1185">Reference proteome</keyword>
<dbReference type="PANTHER" id="PTHR30408:SF12">
    <property type="entry name" value="TYPE I RESTRICTION ENZYME MJAVIII SPECIFICITY SUBUNIT"/>
    <property type="match status" value="1"/>
</dbReference>
<evidence type="ECO:0000256" key="1">
    <source>
        <dbReference type="ARBA" id="ARBA00022747"/>
    </source>
</evidence>
<dbReference type="PANTHER" id="PTHR30408">
    <property type="entry name" value="TYPE-1 RESTRICTION ENZYME ECOKI SPECIFICITY PROTEIN"/>
    <property type="match status" value="1"/>
</dbReference>
<sequence length="466" mass="53000">MIAELKPYEEYKTSGQSWLGDIPQHWTLSRLGARLYERRETNDQNQVQDVLSVMKTRGVIPYAEKGNVGNKRSEDIRRYKIVRPDDIVLNCMNVIIGSLGISKYTGCLSPVYYVLRTRMDDDLPRYFTAVFQNPRFHKSLVRIGNGILAHRMRIPMEKLKCEMIPVPPPDEQALIVRFLDWASVRLGKAIAAKRKVIGLLEEQKQAIIHRAVTRGLDENVKRNCEHAPWLGELPSNWPVFRAKLLFHQVRPEMPENAQQVTCFRDGQVTLRSNRRTTGFTNAIWELGYQGIYPGQLVLHSMDAFAGAIGVSDSTGKCSPEYVICEPSMDGISSDYYALLLRSLAVRGFFVMLCPSVRQRAPRVRYNDFGSFILPKPSESEQREIVGYVKNALKEIESSILKNRRSIELLIECRTRLVADVVTGKLDVREFARSLPDDVSEEVAELAATEALDEDFATDDEMIEEAV</sequence>
<accession>M5U102</accession>
<evidence type="ECO:0000256" key="2">
    <source>
        <dbReference type="ARBA" id="ARBA00023125"/>
    </source>
</evidence>
<name>M5U102_9BACT</name>
<dbReference type="Proteomes" id="UP000011885">
    <property type="component" value="Unassembled WGS sequence"/>
</dbReference>
<dbReference type="PATRIC" id="fig|1263870.3.peg.3836"/>
<protein>
    <submittedName>
        <fullName evidence="3">Type I restriction-modification system specificity subunit S</fullName>
    </submittedName>
</protein>
<dbReference type="InterPro" id="IPR052021">
    <property type="entry name" value="Type-I_RS_S_subunit"/>
</dbReference>
<keyword evidence="1" id="KW-0680">Restriction system</keyword>
<dbReference type="GO" id="GO:0009307">
    <property type="term" value="P:DNA restriction-modification system"/>
    <property type="evidence" value="ECO:0007669"/>
    <property type="project" value="UniProtKB-KW"/>
</dbReference>
<evidence type="ECO:0000313" key="3">
    <source>
        <dbReference type="EMBL" id="EMI54949.1"/>
    </source>
</evidence>
<dbReference type="InterPro" id="IPR044946">
    <property type="entry name" value="Restrct_endonuc_typeI_TRD_sf"/>
</dbReference>
<dbReference type="SUPFAM" id="SSF116734">
    <property type="entry name" value="DNA methylase specificity domain"/>
    <property type="match status" value="2"/>
</dbReference>
<organism evidence="3 4">
    <name type="scientific">Rhodopirellula sallentina SM41</name>
    <dbReference type="NCBI Taxonomy" id="1263870"/>
    <lineage>
        <taxon>Bacteria</taxon>
        <taxon>Pseudomonadati</taxon>
        <taxon>Planctomycetota</taxon>
        <taxon>Planctomycetia</taxon>
        <taxon>Pirellulales</taxon>
        <taxon>Pirellulaceae</taxon>
        <taxon>Rhodopirellula</taxon>
    </lineage>
</organism>
<dbReference type="AlphaFoldDB" id="M5U102"/>
<reference evidence="3 4" key="1">
    <citation type="journal article" date="2013" name="Mar. Genomics">
        <title>Expression of sulfatases in Rhodopirellula baltica and the diversity of sulfatases in the genus Rhodopirellula.</title>
        <authorList>
            <person name="Wegner C.E."/>
            <person name="Richter-Heitmann T."/>
            <person name="Klindworth A."/>
            <person name="Klockow C."/>
            <person name="Richter M."/>
            <person name="Achstetter T."/>
            <person name="Glockner F.O."/>
            <person name="Harder J."/>
        </authorList>
    </citation>
    <scope>NUCLEOTIDE SEQUENCE [LARGE SCALE GENOMIC DNA]</scope>
    <source>
        <strain evidence="3 4">SM41</strain>
    </source>
</reference>
<evidence type="ECO:0000313" key="4">
    <source>
        <dbReference type="Proteomes" id="UP000011885"/>
    </source>
</evidence>
<dbReference type="GO" id="GO:0003677">
    <property type="term" value="F:DNA binding"/>
    <property type="evidence" value="ECO:0007669"/>
    <property type="project" value="UniProtKB-KW"/>
</dbReference>